<proteinExistence type="predicted"/>
<dbReference type="EMBL" id="PRDM01000003">
    <property type="protein sequence ID" value="MBE8726379.1"/>
    <property type="molecule type" value="Genomic_DNA"/>
</dbReference>
<dbReference type="Proteomes" id="UP000640614">
    <property type="component" value="Unassembled WGS sequence"/>
</dbReference>
<evidence type="ECO:0000313" key="2">
    <source>
        <dbReference type="EMBL" id="MBE8726379.1"/>
    </source>
</evidence>
<feature type="chain" id="PRO_5047366988" description="GLPGLI family protein" evidence="1">
    <location>
        <begin position="19"/>
        <end position="85"/>
    </location>
</feature>
<evidence type="ECO:0000313" key="3">
    <source>
        <dbReference type="Proteomes" id="UP000640614"/>
    </source>
</evidence>
<accession>A0ABR9TMV2</accession>
<gene>
    <name evidence="2" type="ORF">C4F50_15730</name>
</gene>
<protein>
    <recommendedName>
        <fullName evidence="4">GLPGLI family protein</fullName>
    </recommendedName>
</protein>
<feature type="signal peptide" evidence="1">
    <location>
        <begin position="1"/>
        <end position="18"/>
    </location>
</feature>
<keyword evidence="1" id="KW-0732">Signal</keyword>
<dbReference type="RefSeq" id="WP_194139559.1">
    <property type="nucleotide sequence ID" value="NZ_PRDM01000003.1"/>
</dbReference>
<comment type="caution">
    <text evidence="2">The sequence shown here is derived from an EMBL/GenBank/DDBJ whole genome shotgun (WGS) entry which is preliminary data.</text>
</comment>
<organism evidence="2 3">
    <name type="scientific">Flavobacterium hungaricum</name>
    <dbReference type="NCBI Taxonomy" id="2082725"/>
    <lineage>
        <taxon>Bacteria</taxon>
        <taxon>Pseudomonadati</taxon>
        <taxon>Bacteroidota</taxon>
        <taxon>Flavobacteriia</taxon>
        <taxon>Flavobacteriales</taxon>
        <taxon>Flavobacteriaceae</taxon>
        <taxon>Flavobacterium</taxon>
    </lineage>
</organism>
<reference evidence="2 3" key="1">
    <citation type="submission" date="2018-07" db="EMBL/GenBank/DDBJ databases">
        <title>Genome assembly of strain KB82.</title>
        <authorList>
            <person name="Kukolya J."/>
            <person name="Horvath B."/>
            <person name="Nagy I."/>
            <person name="Toth A."/>
        </authorList>
    </citation>
    <scope>NUCLEOTIDE SEQUENCE [LARGE SCALE GENOMIC DNA]</scope>
    <source>
        <strain evidence="2 3">Kb82</strain>
    </source>
</reference>
<name>A0ABR9TMV2_9FLAO</name>
<keyword evidence="3" id="KW-1185">Reference proteome</keyword>
<evidence type="ECO:0000256" key="1">
    <source>
        <dbReference type="SAM" id="SignalP"/>
    </source>
</evidence>
<evidence type="ECO:0008006" key="4">
    <source>
        <dbReference type="Google" id="ProtNLM"/>
    </source>
</evidence>
<sequence>MKKVLYLFLLVLCTKLQAQQKTKDTLFFKVDNSYISETKHTADKFVLKDVNSDEEFYFKGIEVLKDLKTNKILCLKEVVIRNYGY</sequence>